<name>A0ABU1VRW2_9GAMM</name>
<accession>A0ABU1VRW2</accession>
<evidence type="ECO:0000313" key="3">
    <source>
        <dbReference type="Proteomes" id="UP001267878"/>
    </source>
</evidence>
<proteinExistence type="predicted"/>
<dbReference type="InterPro" id="IPR011008">
    <property type="entry name" value="Dimeric_a/b-barrel"/>
</dbReference>
<feature type="domain" description="NIPSNAP" evidence="1">
    <location>
        <begin position="177"/>
        <end position="271"/>
    </location>
</feature>
<dbReference type="EMBL" id="JAVDVW010000002">
    <property type="protein sequence ID" value="MDR7100221.1"/>
    <property type="molecule type" value="Genomic_DNA"/>
</dbReference>
<keyword evidence="2" id="KW-0503">Monooxygenase</keyword>
<dbReference type="Pfam" id="PF07978">
    <property type="entry name" value="NIPSNAP"/>
    <property type="match status" value="1"/>
</dbReference>
<keyword evidence="2" id="KW-0560">Oxidoreductase</keyword>
<comment type="caution">
    <text evidence="2">The sequence shown here is derived from an EMBL/GenBank/DDBJ whole genome shotgun (WGS) entry which is preliminary data.</text>
</comment>
<dbReference type="RefSeq" id="WP_310054870.1">
    <property type="nucleotide sequence ID" value="NZ_JAVDVW010000002.1"/>
</dbReference>
<reference evidence="2 3" key="1">
    <citation type="submission" date="2023-07" db="EMBL/GenBank/DDBJ databases">
        <title>Sorghum-associated microbial communities from plants grown in Nebraska, USA.</title>
        <authorList>
            <person name="Schachtman D."/>
        </authorList>
    </citation>
    <scope>NUCLEOTIDE SEQUENCE [LARGE SCALE GENOMIC DNA]</scope>
    <source>
        <strain evidence="2 3">BE187</strain>
    </source>
</reference>
<sequence length="410" mass="46117">MTDTTKPTPPTDGRHDFDFIHGRWRVQNERLRERLVGSTDWDVFDATDECRPVLDGAGNLEEFHTAWNGGFEGIALRLYDVDSGVWRIHWASNRSGALDPPVSGRFEDGVGTFYGSDQHAGRPVRVRFLWSRTSANSAHWQQAFSIDGGASWETNWHMWFRRVDEHGRLRHDDAVLELRQYTLQPGQRDVLIDLFEREFIETQEAVGMHVIGHFRDLDAPDRYVWLRGFPSMEARREALQAFYFGPVWQRHRDAANATMVDSDNVLLLRPAHPASGLAPASMPRPAIGTALPAGAVCIGTCALRAPAAEGFTARFEQQLAPLLRQHGADVIARYETDGSANTFPRLPVREGECVFVWVARFADMAALDAHLATLQGSARWQEALAAAMREELLQAPELLRLAPTARSELR</sequence>
<keyword evidence="3" id="KW-1185">Reference proteome</keyword>
<organism evidence="2 3">
    <name type="scientific">Agrilutibacter niabensis</name>
    <dbReference type="NCBI Taxonomy" id="380628"/>
    <lineage>
        <taxon>Bacteria</taxon>
        <taxon>Pseudomonadati</taxon>
        <taxon>Pseudomonadota</taxon>
        <taxon>Gammaproteobacteria</taxon>
        <taxon>Lysobacterales</taxon>
        <taxon>Lysobacteraceae</taxon>
        <taxon>Agrilutibacter</taxon>
    </lineage>
</organism>
<dbReference type="Proteomes" id="UP001267878">
    <property type="component" value="Unassembled WGS sequence"/>
</dbReference>
<dbReference type="SUPFAM" id="SSF54909">
    <property type="entry name" value="Dimeric alpha+beta barrel"/>
    <property type="match status" value="2"/>
</dbReference>
<gene>
    <name evidence="2" type="ORF">J2X04_002602</name>
</gene>
<evidence type="ECO:0000259" key="1">
    <source>
        <dbReference type="Pfam" id="PF07978"/>
    </source>
</evidence>
<protein>
    <submittedName>
        <fullName evidence="2">Quinol monooxygenase YgiN</fullName>
    </submittedName>
</protein>
<dbReference type="Gene3D" id="3.30.70.100">
    <property type="match status" value="2"/>
</dbReference>
<evidence type="ECO:0000313" key="2">
    <source>
        <dbReference type="EMBL" id="MDR7100221.1"/>
    </source>
</evidence>
<dbReference type="InterPro" id="IPR012577">
    <property type="entry name" value="NIPSNAP"/>
</dbReference>
<dbReference type="GO" id="GO:0004497">
    <property type="term" value="F:monooxygenase activity"/>
    <property type="evidence" value="ECO:0007669"/>
    <property type="project" value="UniProtKB-KW"/>
</dbReference>